<protein>
    <recommendedName>
        <fullName evidence="3">DUF192 domain-containing protein</fullName>
    </recommendedName>
</protein>
<accession>A0A1F7KF02</accession>
<dbReference type="EMBL" id="MGBG01000007">
    <property type="protein sequence ID" value="OGK66440.1"/>
    <property type="molecule type" value="Genomic_DNA"/>
</dbReference>
<gene>
    <name evidence="1" type="ORF">A2209_01665</name>
</gene>
<sequence length="149" mass="17254">MKKMWFLIAITILILAGFGLKTKPASSKNKLTIKNKVTISITIADTDQKRTQGYSNHSAIGYDEGLLFVFDQPDRYQFWMKDMLFDLDFIFINGNRVVYLLENVKAPVNNNNEVEYAISQEPFDRLLEVKSGFIDKFNIKLKDTVYIEL</sequence>
<dbReference type="PANTHER" id="PTHR37953">
    <property type="entry name" value="UPF0127 PROTEIN MJ1496"/>
    <property type="match status" value="1"/>
</dbReference>
<dbReference type="InterPro" id="IPR003795">
    <property type="entry name" value="DUF192"/>
</dbReference>
<comment type="caution">
    <text evidence="1">The sequence shown here is derived from an EMBL/GenBank/DDBJ whole genome shotgun (WGS) entry which is preliminary data.</text>
</comment>
<evidence type="ECO:0000313" key="1">
    <source>
        <dbReference type="EMBL" id="OGK66440.1"/>
    </source>
</evidence>
<evidence type="ECO:0000313" key="2">
    <source>
        <dbReference type="Proteomes" id="UP000178450"/>
    </source>
</evidence>
<proteinExistence type="predicted"/>
<dbReference type="PANTHER" id="PTHR37953:SF1">
    <property type="entry name" value="UPF0127 PROTEIN MJ1496"/>
    <property type="match status" value="1"/>
</dbReference>
<name>A0A1F7KF02_9BACT</name>
<dbReference type="Pfam" id="PF02643">
    <property type="entry name" value="DUF192"/>
    <property type="match status" value="1"/>
</dbReference>
<reference evidence="1 2" key="1">
    <citation type="journal article" date="2016" name="Nat. Commun.">
        <title>Thousands of microbial genomes shed light on interconnected biogeochemical processes in an aquifer system.</title>
        <authorList>
            <person name="Anantharaman K."/>
            <person name="Brown C.T."/>
            <person name="Hug L.A."/>
            <person name="Sharon I."/>
            <person name="Castelle C.J."/>
            <person name="Probst A.J."/>
            <person name="Thomas B.C."/>
            <person name="Singh A."/>
            <person name="Wilkins M.J."/>
            <person name="Karaoz U."/>
            <person name="Brodie E.L."/>
            <person name="Williams K.H."/>
            <person name="Hubbard S.S."/>
            <person name="Banfield J.F."/>
        </authorList>
    </citation>
    <scope>NUCLEOTIDE SEQUENCE [LARGE SCALE GENOMIC DNA]</scope>
</reference>
<dbReference type="InterPro" id="IPR038695">
    <property type="entry name" value="Saro_0823-like_sf"/>
</dbReference>
<dbReference type="Gene3D" id="2.60.120.1140">
    <property type="entry name" value="Protein of unknown function DUF192"/>
    <property type="match status" value="1"/>
</dbReference>
<organism evidence="1 2">
    <name type="scientific">Candidatus Roizmanbacteria bacterium RIFOXYA1_FULL_41_12</name>
    <dbReference type="NCBI Taxonomy" id="1802082"/>
    <lineage>
        <taxon>Bacteria</taxon>
        <taxon>Candidatus Roizmaniibacteriota</taxon>
    </lineage>
</organism>
<dbReference type="AlphaFoldDB" id="A0A1F7KF02"/>
<dbReference type="Proteomes" id="UP000178450">
    <property type="component" value="Unassembled WGS sequence"/>
</dbReference>
<evidence type="ECO:0008006" key="3">
    <source>
        <dbReference type="Google" id="ProtNLM"/>
    </source>
</evidence>